<dbReference type="Proteomes" id="UP000054359">
    <property type="component" value="Unassembled WGS sequence"/>
</dbReference>
<protein>
    <submittedName>
        <fullName evidence="3">Integral membrane protein GPR155</fullName>
    </submittedName>
</protein>
<feature type="transmembrane region" description="Helical" evidence="1">
    <location>
        <begin position="248"/>
        <end position="268"/>
    </location>
</feature>
<feature type="domain" description="DEP" evidence="2">
    <location>
        <begin position="683"/>
        <end position="750"/>
    </location>
</feature>
<feature type="transmembrane region" description="Helical" evidence="1">
    <location>
        <begin position="184"/>
        <end position="202"/>
    </location>
</feature>
<keyword evidence="4" id="KW-1185">Reference proteome</keyword>
<feature type="transmembrane region" description="Helical" evidence="1">
    <location>
        <begin position="613"/>
        <end position="638"/>
    </location>
</feature>
<proteinExistence type="predicted"/>
<dbReference type="InterPro" id="IPR036388">
    <property type="entry name" value="WH-like_DNA-bd_sf"/>
</dbReference>
<dbReference type="PROSITE" id="PS50186">
    <property type="entry name" value="DEP"/>
    <property type="match status" value="1"/>
</dbReference>
<dbReference type="InterPro" id="IPR000591">
    <property type="entry name" value="DEP_dom"/>
</dbReference>
<feature type="transmembrane region" description="Helical" evidence="1">
    <location>
        <begin position="153"/>
        <end position="172"/>
    </location>
</feature>
<dbReference type="GO" id="GO:0030514">
    <property type="term" value="P:negative regulation of BMP signaling pathway"/>
    <property type="evidence" value="ECO:0007669"/>
    <property type="project" value="TreeGrafter"/>
</dbReference>
<dbReference type="SMART" id="SM00049">
    <property type="entry name" value="DEP"/>
    <property type="match status" value="1"/>
</dbReference>
<dbReference type="Gene3D" id="1.10.10.10">
    <property type="entry name" value="Winged helix-like DNA-binding domain superfamily/Winged helix DNA-binding domain"/>
    <property type="match status" value="1"/>
</dbReference>
<dbReference type="EMBL" id="KK120535">
    <property type="protein sequence ID" value="KFM78491.1"/>
    <property type="molecule type" value="Genomic_DNA"/>
</dbReference>
<dbReference type="PANTHER" id="PTHR22829:SF5">
    <property type="entry name" value="INTEGRAL MEMBRANE PROTEIN GPR155"/>
    <property type="match status" value="1"/>
</dbReference>
<evidence type="ECO:0000313" key="4">
    <source>
        <dbReference type="Proteomes" id="UP000054359"/>
    </source>
</evidence>
<feature type="transmembrane region" description="Helical" evidence="1">
    <location>
        <begin position="383"/>
        <end position="406"/>
    </location>
</feature>
<gene>
    <name evidence="3" type="ORF">X975_06107</name>
</gene>
<feature type="transmembrane region" description="Helical" evidence="1">
    <location>
        <begin position="573"/>
        <end position="593"/>
    </location>
</feature>
<feature type="transmembrane region" description="Helical" evidence="1">
    <location>
        <begin position="462"/>
        <end position="483"/>
    </location>
</feature>
<keyword evidence="1" id="KW-0812">Transmembrane</keyword>
<reference evidence="3 4" key="1">
    <citation type="submission" date="2013-11" db="EMBL/GenBank/DDBJ databases">
        <title>Genome sequencing of Stegodyphus mimosarum.</title>
        <authorList>
            <person name="Bechsgaard J."/>
        </authorList>
    </citation>
    <scope>NUCLEOTIDE SEQUENCE [LARGE SCALE GENOMIC DNA]</scope>
</reference>
<sequence length="757" mass="86316">MRGIGVFATYFGLPGIVWDTLADSDFSDFCWELIIGLLLGKLLIFAVVCGLCLLLTGNIGLAGLVALYCVHSNDLPVGCPLMSSLYKDFRSHMMKYLFLMPSMTTMFIIPIGNYMTEYYKFKKKQVSQQENKDSEQRIKRLPQTKVIELIKDVIRSPIVIATLTGILLNLIFKGKVPPVLHQPIHVVAATIPGLVLIILGFNMVRKDRHLISSAVVYAILLVVIKMIVTPLLLHIVVRAVTTHCNSSLFLSDFALLYGILPPSTAVFLSGLEFRKPLASMGAALIICSFASYPLSYVVARFTIAAKHELNYYVPQLQNCLFWMACINIACNIFTWISITWRKEWSKVPCCYVMCLIVSQLAVSCGIIFWYFDELQQWSLYPQMALYYGGEISGCIWISTIAVVSILSKRYPALPERGFLLLSCTAFGLSVLMTALMGLLVSFDNLDEVYFVGRPKTDFEFRQLTATTVLLALCTFVITVYLILYFKRTAPTTSVTASNVGDNYPSKGVYENSVFYLECEDVISQEAIKRSPHLEVTLSTMNEKAETDFYYNDVICKSVNEPNLQPENEWKFRMFSLLLLMGVVMTVRLLSNIYKLVSSKALEVLIPLEFLQSMLFVGQGLFTFLTFGIDVRIISFGLIKRWRKMKNGKEEFVPVRHGQVYDVMQFGQQFMKYYYDHCFRNLARDRRWKGNTYKDCFWGHQLINWMIEEGIAKDDEEAEELGQKLLICGIIRHYKGVHHFYDAPYLYFFVRNSSESSS</sequence>
<evidence type="ECO:0000313" key="3">
    <source>
        <dbReference type="EMBL" id="KFM78491.1"/>
    </source>
</evidence>
<name>A0A087UMA2_STEMI</name>
<feature type="transmembrane region" description="Helical" evidence="1">
    <location>
        <begin position="280"/>
        <end position="299"/>
    </location>
</feature>
<feature type="transmembrane region" description="Helical" evidence="1">
    <location>
        <begin position="96"/>
        <end position="115"/>
    </location>
</feature>
<dbReference type="PANTHER" id="PTHR22829">
    <property type="entry name" value="DEP DOMAIN PROTEIN"/>
    <property type="match status" value="1"/>
</dbReference>
<evidence type="ECO:0000256" key="1">
    <source>
        <dbReference type="SAM" id="Phobius"/>
    </source>
</evidence>
<feature type="transmembrane region" description="Helical" evidence="1">
    <location>
        <begin position="214"/>
        <end position="236"/>
    </location>
</feature>
<feature type="transmembrane region" description="Helical" evidence="1">
    <location>
        <begin position="350"/>
        <end position="371"/>
    </location>
</feature>
<dbReference type="InterPro" id="IPR051832">
    <property type="entry name" value="mTOR-Rac_regulators"/>
</dbReference>
<keyword evidence="1" id="KW-1133">Transmembrane helix</keyword>
<organism evidence="3 4">
    <name type="scientific">Stegodyphus mimosarum</name>
    <name type="common">African social velvet spider</name>
    <dbReference type="NCBI Taxonomy" id="407821"/>
    <lineage>
        <taxon>Eukaryota</taxon>
        <taxon>Metazoa</taxon>
        <taxon>Ecdysozoa</taxon>
        <taxon>Arthropoda</taxon>
        <taxon>Chelicerata</taxon>
        <taxon>Arachnida</taxon>
        <taxon>Araneae</taxon>
        <taxon>Araneomorphae</taxon>
        <taxon>Entelegynae</taxon>
        <taxon>Eresoidea</taxon>
        <taxon>Eresidae</taxon>
        <taxon>Stegodyphus</taxon>
    </lineage>
</organism>
<feature type="transmembrane region" description="Helical" evidence="1">
    <location>
        <begin position="319"/>
        <end position="338"/>
    </location>
</feature>
<feature type="transmembrane region" description="Helical" evidence="1">
    <location>
        <begin position="42"/>
        <end position="68"/>
    </location>
</feature>
<feature type="transmembrane region" description="Helical" evidence="1">
    <location>
        <begin position="418"/>
        <end position="442"/>
    </location>
</feature>
<keyword evidence="1" id="KW-0472">Membrane</keyword>
<dbReference type="OMA" id="IQGAYAF"/>
<dbReference type="GO" id="GO:0035556">
    <property type="term" value="P:intracellular signal transduction"/>
    <property type="evidence" value="ECO:0007669"/>
    <property type="project" value="InterPro"/>
</dbReference>
<dbReference type="InterPro" id="IPR036390">
    <property type="entry name" value="WH_DNA-bd_sf"/>
</dbReference>
<dbReference type="SUPFAM" id="SSF46785">
    <property type="entry name" value="Winged helix' DNA-binding domain"/>
    <property type="match status" value="1"/>
</dbReference>
<dbReference type="OrthoDB" id="6423118at2759"/>
<evidence type="ECO:0000259" key="2">
    <source>
        <dbReference type="PROSITE" id="PS50186"/>
    </source>
</evidence>
<feature type="non-terminal residue" evidence="3">
    <location>
        <position position="757"/>
    </location>
</feature>
<dbReference type="AlphaFoldDB" id="A0A087UMA2"/>
<accession>A0A087UMA2</accession>
<dbReference type="Pfam" id="PF00610">
    <property type="entry name" value="DEP"/>
    <property type="match status" value="1"/>
</dbReference>